<protein>
    <submittedName>
        <fullName evidence="3">Poly(3-hydroxybutyrate) depolymerase</fullName>
    </submittedName>
</protein>
<dbReference type="AlphaFoldDB" id="A0A1H3D300"/>
<feature type="compositionally biased region" description="Low complexity" evidence="1">
    <location>
        <begin position="432"/>
        <end position="469"/>
    </location>
</feature>
<dbReference type="EMBL" id="FNMZ01000007">
    <property type="protein sequence ID" value="SDX60767.1"/>
    <property type="molecule type" value="Genomic_DNA"/>
</dbReference>
<dbReference type="NCBIfam" id="TIGR01849">
    <property type="entry name" value="PHB_depoly_PhaZ"/>
    <property type="match status" value="1"/>
</dbReference>
<reference evidence="3 4" key="1">
    <citation type="submission" date="2016-10" db="EMBL/GenBank/DDBJ databases">
        <authorList>
            <person name="de Groot N.N."/>
        </authorList>
    </citation>
    <scope>NUCLEOTIDE SEQUENCE [LARGE SCALE GENOMIC DNA]</scope>
    <source>
        <strain evidence="3 4">DSM 17890</strain>
    </source>
</reference>
<accession>A0A1H3D300</accession>
<name>A0A1H3D300_9RHOB</name>
<dbReference type="InterPro" id="IPR009656">
    <property type="entry name" value="PHB_depo_C"/>
</dbReference>
<dbReference type="RefSeq" id="WP_218133453.1">
    <property type="nucleotide sequence ID" value="NZ_FNMZ01000007.1"/>
</dbReference>
<dbReference type="InterPro" id="IPR029058">
    <property type="entry name" value="AB_hydrolase_fold"/>
</dbReference>
<dbReference type="InterPro" id="IPR010915">
    <property type="entry name" value="PHB_depoly_PhaZ"/>
</dbReference>
<evidence type="ECO:0000313" key="3">
    <source>
        <dbReference type="EMBL" id="SDX60767.1"/>
    </source>
</evidence>
<evidence type="ECO:0000313" key="4">
    <source>
        <dbReference type="Proteomes" id="UP000199118"/>
    </source>
</evidence>
<evidence type="ECO:0000256" key="1">
    <source>
        <dbReference type="SAM" id="MobiDB-lite"/>
    </source>
</evidence>
<proteinExistence type="predicted"/>
<keyword evidence="4" id="KW-1185">Reference proteome</keyword>
<dbReference type="PANTHER" id="PTHR36837:SF4">
    <property type="entry name" value="BLR0908 PROTEIN"/>
    <property type="match status" value="1"/>
</dbReference>
<dbReference type="PIRSF" id="PIRSF020818">
    <property type="entry name" value="PHB_depoly_PhaZ"/>
    <property type="match status" value="1"/>
</dbReference>
<dbReference type="Pfam" id="PF06850">
    <property type="entry name" value="PHB_depo_C"/>
    <property type="match status" value="1"/>
</dbReference>
<feature type="region of interest" description="Disordered" evidence="1">
    <location>
        <begin position="423"/>
        <end position="469"/>
    </location>
</feature>
<dbReference type="PANTHER" id="PTHR36837">
    <property type="entry name" value="POLY(3-HYDROXYALKANOATE) POLYMERASE SUBUNIT PHAC"/>
    <property type="match status" value="1"/>
</dbReference>
<feature type="domain" description="PHB de-polymerase C-terminal" evidence="2">
    <location>
        <begin position="220"/>
        <end position="421"/>
    </location>
</feature>
<sequence length="469" mass="50567">MLYHAYEFAHAAVAPWRAAARLGRQALTAPLNPCAASFPARAGAAALQVFVNATARYGKPEFGLTSTRLDGMEGDETAPIIQRTVASTPFCDLVHFHRDHPAAEARRDPPLLIAAPLSGHFATLLRGTVEALAPHHDVYITDWRDARNVPVAAGAFDMDDCTETLMAFCRMIASDADGDVTRERPALLAVSQAGVPALAAAAMMAEDDDPARPASLVLMGSPIDVARNPRAAAGLIASHSASWLERNAIVTVPWPNPGFLRRVYPGFLQLSGFMQMNLDRHVDAHMDHFRHLIRGDGDGDAAHRRFYDEFLAVMDLTAEFYLQTLDRVFRRRLLARGLYRHRETRPVRPEAIRDIALMTLEGGRDDITGPGQTRAAHDLCAALPDAMRAHLTVEEVGHYGLFNGSRWRTGTAPRVRDFIHAQRIPARGRAPADAGTETGADAGTETGPNAGTETGADAGTETGAGAAAG</sequence>
<organism evidence="3 4">
    <name type="scientific">Albimonas donghaensis</name>
    <dbReference type="NCBI Taxonomy" id="356660"/>
    <lineage>
        <taxon>Bacteria</taxon>
        <taxon>Pseudomonadati</taxon>
        <taxon>Pseudomonadota</taxon>
        <taxon>Alphaproteobacteria</taxon>
        <taxon>Rhodobacterales</taxon>
        <taxon>Paracoccaceae</taxon>
        <taxon>Albimonas</taxon>
    </lineage>
</organism>
<dbReference type="SUPFAM" id="SSF53474">
    <property type="entry name" value="alpha/beta-Hydrolases"/>
    <property type="match status" value="1"/>
</dbReference>
<dbReference type="Proteomes" id="UP000199118">
    <property type="component" value="Unassembled WGS sequence"/>
</dbReference>
<gene>
    <name evidence="3" type="ORF">SAMN05444336_10784</name>
</gene>
<evidence type="ECO:0000259" key="2">
    <source>
        <dbReference type="Pfam" id="PF06850"/>
    </source>
</evidence>
<dbReference type="InterPro" id="IPR051321">
    <property type="entry name" value="PHA/PHB_synthase"/>
</dbReference>
<dbReference type="STRING" id="356660.SAMN05444336_10784"/>
<dbReference type="Gene3D" id="3.40.50.1820">
    <property type="entry name" value="alpha/beta hydrolase"/>
    <property type="match status" value="1"/>
</dbReference>